<protein>
    <submittedName>
        <fullName evidence="1">Uncharacterized protein</fullName>
    </submittedName>
</protein>
<dbReference type="Proteomes" id="UP000827092">
    <property type="component" value="Unassembled WGS sequence"/>
</dbReference>
<organism evidence="1 2">
    <name type="scientific">Oedothorax gibbosus</name>
    <dbReference type="NCBI Taxonomy" id="931172"/>
    <lineage>
        <taxon>Eukaryota</taxon>
        <taxon>Metazoa</taxon>
        <taxon>Ecdysozoa</taxon>
        <taxon>Arthropoda</taxon>
        <taxon>Chelicerata</taxon>
        <taxon>Arachnida</taxon>
        <taxon>Araneae</taxon>
        <taxon>Araneomorphae</taxon>
        <taxon>Entelegynae</taxon>
        <taxon>Araneoidea</taxon>
        <taxon>Linyphiidae</taxon>
        <taxon>Erigoninae</taxon>
        <taxon>Oedothorax</taxon>
    </lineage>
</organism>
<comment type="caution">
    <text evidence="1">The sequence shown here is derived from an EMBL/GenBank/DDBJ whole genome shotgun (WGS) entry which is preliminary data.</text>
</comment>
<name>A0AAV6VMB7_9ARAC</name>
<keyword evidence="2" id="KW-1185">Reference proteome</keyword>
<evidence type="ECO:0000313" key="2">
    <source>
        <dbReference type="Proteomes" id="UP000827092"/>
    </source>
</evidence>
<gene>
    <name evidence="1" type="ORF">JTE90_023203</name>
</gene>
<reference evidence="1 2" key="1">
    <citation type="journal article" date="2022" name="Nat. Ecol. Evol.">
        <title>A masculinizing supergene underlies an exaggerated male reproductive morph in a spider.</title>
        <authorList>
            <person name="Hendrickx F."/>
            <person name="De Corte Z."/>
            <person name="Sonet G."/>
            <person name="Van Belleghem S.M."/>
            <person name="Kostlbacher S."/>
            <person name="Vangestel C."/>
        </authorList>
    </citation>
    <scope>NUCLEOTIDE SEQUENCE [LARGE SCALE GENOMIC DNA]</scope>
    <source>
        <strain evidence="1">W744_W776</strain>
    </source>
</reference>
<proteinExistence type="predicted"/>
<evidence type="ECO:0000313" key="1">
    <source>
        <dbReference type="EMBL" id="KAG8196691.1"/>
    </source>
</evidence>
<accession>A0AAV6VMB7</accession>
<dbReference type="AlphaFoldDB" id="A0AAV6VMB7"/>
<dbReference type="EMBL" id="JAFNEN010000065">
    <property type="protein sequence ID" value="KAG8196691.1"/>
    <property type="molecule type" value="Genomic_DNA"/>
</dbReference>
<sequence length="105" mass="12180">MEAFRSRMSTIDWNRELFLYWIPIQTSSIKTGHDSREEHFPRSIDKTSGSVCCPQWDNDFQREMSESIVEQGSIDKTSGSVCCPQWDNDFQRELSESIVELGLVI</sequence>